<organism evidence="1">
    <name type="scientific">Photinus pyralis</name>
    <name type="common">Common eastern firefly</name>
    <name type="synonym">Lampyris pyralis</name>
    <dbReference type="NCBI Taxonomy" id="7054"/>
    <lineage>
        <taxon>Eukaryota</taxon>
        <taxon>Metazoa</taxon>
        <taxon>Ecdysozoa</taxon>
        <taxon>Arthropoda</taxon>
        <taxon>Hexapoda</taxon>
        <taxon>Insecta</taxon>
        <taxon>Pterygota</taxon>
        <taxon>Neoptera</taxon>
        <taxon>Endopterygota</taxon>
        <taxon>Coleoptera</taxon>
        <taxon>Polyphaga</taxon>
        <taxon>Elateriformia</taxon>
        <taxon>Elateroidea</taxon>
        <taxon>Lampyridae</taxon>
        <taxon>Lampyrinae</taxon>
        <taxon>Photinus</taxon>
    </lineage>
</organism>
<evidence type="ECO:0000313" key="1">
    <source>
        <dbReference type="EMBL" id="JAV64041.1"/>
    </source>
</evidence>
<sequence length="126" mass="14018">MPEKTDPPTLTSAVQDLASRPRRVVLLLSMTVLDGNMKARAMCAQNSTDIPTQMMRLTKDTAFRETPNTAMAPMISTTLMITVTVRIAEVRADPRSTEATTKIMPTRADNRPAVSGTMERYWSKKM</sequence>
<dbReference type="EMBL" id="GEZM01075614">
    <property type="protein sequence ID" value="JAV64041.1"/>
    <property type="molecule type" value="Transcribed_RNA"/>
</dbReference>
<protein>
    <submittedName>
        <fullName evidence="1">Uncharacterized protein</fullName>
    </submittedName>
</protein>
<name>A0A1Y1KUC7_PHOPY</name>
<dbReference type="AlphaFoldDB" id="A0A1Y1KUC7"/>
<accession>A0A1Y1KUC7</accession>
<proteinExistence type="predicted"/>
<reference evidence="1" key="1">
    <citation type="journal article" date="2016" name="Sci. Rep.">
        <title>Molecular characterization of firefly nuptial gifts: a multi-omics approach sheds light on postcopulatory sexual selection.</title>
        <authorList>
            <person name="Al-Wathiqui N."/>
            <person name="Fallon T.R."/>
            <person name="South A."/>
            <person name="Weng J.K."/>
            <person name="Lewis S.M."/>
        </authorList>
    </citation>
    <scope>NUCLEOTIDE SEQUENCE</scope>
</reference>